<dbReference type="AlphaFoldDB" id="A0A834RHA4"/>
<keyword evidence="5 10" id="KW-0560">Oxidoreductase</keyword>
<reference evidence="14" key="2">
    <citation type="submission" date="2020-01" db="EMBL/GenBank/DDBJ databases">
        <authorList>
            <person name="Korhonen P.K.K."/>
            <person name="Guangxu M.G."/>
            <person name="Wang T.W."/>
            <person name="Stroehlein A.J.S."/>
            <person name="Young N.D."/>
            <person name="Ang C.-S.A."/>
            <person name="Fernando D.W.F."/>
            <person name="Lu H.L."/>
            <person name="Taylor S.T."/>
            <person name="Ehtesham M.E.M."/>
            <person name="Najaraj S.H.N."/>
            <person name="Harsha G.H.G."/>
            <person name="Madugundu A.M."/>
            <person name="Renuse S.R."/>
            <person name="Holt D.H."/>
            <person name="Pandey A.P."/>
            <person name="Papenfuss A.P."/>
            <person name="Gasser R.B.G."/>
            <person name="Fischer K.F."/>
        </authorList>
    </citation>
    <scope>NUCLEOTIDE SEQUENCE</scope>
    <source>
        <strain evidence="14">SSS_KF_BRIS2020</strain>
    </source>
</reference>
<evidence type="ECO:0000256" key="1">
    <source>
        <dbReference type="ARBA" id="ARBA00005329"/>
    </source>
</evidence>
<proteinExistence type="inferred from homology"/>
<dbReference type="InterPro" id="IPR011614">
    <property type="entry name" value="Catalase_core"/>
</dbReference>
<dbReference type="PRINTS" id="PR00067">
    <property type="entry name" value="CATALASE"/>
</dbReference>
<evidence type="ECO:0000256" key="12">
    <source>
        <dbReference type="SAM" id="MobiDB-lite"/>
    </source>
</evidence>
<evidence type="ECO:0000256" key="10">
    <source>
        <dbReference type="RuleBase" id="RU000498"/>
    </source>
</evidence>
<evidence type="ECO:0000313" key="15">
    <source>
        <dbReference type="EnsemblMetazoa" id="KAF7495652.1"/>
    </source>
</evidence>
<evidence type="ECO:0000256" key="4">
    <source>
        <dbReference type="ARBA" id="ARBA00022723"/>
    </source>
</evidence>
<protein>
    <recommendedName>
        <fullName evidence="10">Catalase</fullName>
        <ecNumber evidence="10">1.11.1.6</ecNumber>
    </recommendedName>
</protein>
<evidence type="ECO:0000256" key="7">
    <source>
        <dbReference type="ARBA" id="ARBA00023324"/>
    </source>
</evidence>
<keyword evidence="4 9" id="KW-0479">Metal-binding</keyword>
<feature type="region of interest" description="Disordered" evidence="12">
    <location>
        <begin position="16"/>
        <end position="39"/>
    </location>
</feature>
<dbReference type="GO" id="GO:0005739">
    <property type="term" value="C:mitochondrion"/>
    <property type="evidence" value="ECO:0007669"/>
    <property type="project" value="TreeGrafter"/>
</dbReference>
<dbReference type="GO" id="GO:0042542">
    <property type="term" value="P:response to hydrogen peroxide"/>
    <property type="evidence" value="ECO:0007669"/>
    <property type="project" value="TreeGrafter"/>
</dbReference>
<dbReference type="GO" id="GO:0020037">
    <property type="term" value="F:heme binding"/>
    <property type="evidence" value="ECO:0007669"/>
    <property type="project" value="InterPro"/>
</dbReference>
<gene>
    <name evidence="14" type="ORF">SSS_2584</name>
</gene>
<dbReference type="GO" id="GO:0042744">
    <property type="term" value="P:hydrogen peroxide catabolic process"/>
    <property type="evidence" value="ECO:0007669"/>
    <property type="project" value="UniProtKB-KW"/>
</dbReference>
<dbReference type="GO" id="GO:0005777">
    <property type="term" value="C:peroxisome"/>
    <property type="evidence" value="ECO:0007669"/>
    <property type="project" value="TreeGrafter"/>
</dbReference>
<dbReference type="GO" id="GO:0004096">
    <property type="term" value="F:catalase activity"/>
    <property type="evidence" value="ECO:0007669"/>
    <property type="project" value="UniProtKB-EC"/>
</dbReference>
<evidence type="ECO:0000256" key="11">
    <source>
        <dbReference type="RuleBase" id="RU004142"/>
    </source>
</evidence>
<dbReference type="Gene3D" id="2.40.180.10">
    <property type="entry name" value="Catalase core domain"/>
    <property type="match status" value="1"/>
</dbReference>
<comment type="similarity">
    <text evidence="1 10">Belongs to the catalase family.</text>
</comment>
<keyword evidence="3 9" id="KW-0349">Heme</keyword>
<feature type="active site" evidence="8">
    <location>
        <position position="93"/>
    </location>
</feature>
<dbReference type="InterPro" id="IPR018028">
    <property type="entry name" value="Catalase"/>
</dbReference>
<dbReference type="InterPro" id="IPR002226">
    <property type="entry name" value="Catalase_haem_BS"/>
</dbReference>
<dbReference type="PROSITE" id="PS51402">
    <property type="entry name" value="CATALASE_3"/>
    <property type="match status" value="1"/>
</dbReference>
<dbReference type="OrthoDB" id="6880011at2759"/>
<feature type="binding site" description="axial binding residue" evidence="9">
    <location>
        <position position="377"/>
    </location>
    <ligand>
        <name>heme</name>
        <dbReference type="ChEBI" id="CHEBI:30413"/>
    </ligand>
    <ligandPart>
        <name>Fe</name>
        <dbReference type="ChEBI" id="CHEBI:18248"/>
    </ligandPart>
</feature>
<comment type="cofactor">
    <cofactor evidence="9">
        <name>heme</name>
        <dbReference type="ChEBI" id="CHEBI:30413"/>
    </cofactor>
</comment>
<evidence type="ECO:0000313" key="16">
    <source>
        <dbReference type="Proteomes" id="UP000070412"/>
    </source>
</evidence>
<keyword evidence="16" id="KW-1185">Reference proteome</keyword>
<feature type="active site" evidence="8">
    <location>
        <position position="167"/>
    </location>
</feature>
<evidence type="ECO:0000256" key="9">
    <source>
        <dbReference type="PIRSR" id="PIRSR038928-2"/>
    </source>
</evidence>
<keyword evidence="7 10" id="KW-0376">Hydrogen peroxide</keyword>
<reference evidence="15" key="3">
    <citation type="submission" date="2022-06" db="UniProtKB">
        <authorList>
            <consortium name="EnsemblMetazoa"/>
        </authorList>
    </citation>
    <scope>IDENTIFICATION</scope>
</reference>
<evidence type="ECO:0000256" key="5">
    <source>
        <dbReference type="ARBA" id="ARBA00023002"/>
    </source>
</evidence>
<sequence length="522" mass="61075">MRIESKLSNSMMSSFSVSYDPEKDPASNQLGSYSQKHHNQSVEYITTNSGRKVGDFNNVLTIGPRGPMLLDDVTYFDEMTHFNRERIPERVVHAKGAGAFGYFEVTNTEIQKYCRAKIFSSIGKKTDVAVRFSTVIRERGSADTVRDVRGFAVRFYTEEGNWDLVGNNTPIFFVRDPMMFMRFIHSQKRNPQTNLIDYNARWDFFTLRPETLHQVTWMFSDRGIPNGFRHMDGWGSHTYKLINEKNQPFYNKFYWRSEQGVENLSNEKANELIVTDPDYGVHDLFDAIAHKNFPRWRLFVQIMTYQQASEWYFNPFDLTKIWPLEEFPLIEVGLMTLNRNPSNYFAEVEQLAFSPSNRINGIDFSPDKVLQSRVFAYMDTQRHRIGTNIHLIPVNQSRTPLITPTQRDGSMMIGDNYGSRPNYFPNSFDNVRDDPAGNNERRTRLTTTDVYRYESSDTEDNYKQVRNLYESFSVDERKRLHENLASELRFCYKFIQERALKEFEKIHPNYSVGVQLALSNAN</sequence>
<comment type="function">
    <text evidence="11">Catalyzes the degradation of hydrogen peroxide (H(2)O(2)) generated by peroxisomal oxidases to water and oxygen, thereby protecting cells from the toxic effects of hydrogen peroxide.</text>
</comment>
<evidence type="ECO:0000256" key="6">
    <source>
        <dbReference type="ARBA" id="ARBA00023004"/>
    </source>
</evidence>
<dbReference type="InterPro" id="IPR024711">
    <property type="entry name" value="Catalase_clade1/3"/>
</dbReference>
<organism evidence="14">
    <name type="scientific">Sarcoptes scabiei</name>
    <name type="common">Itch mite</name>
    <name type="synonym">Acarus scabiei</name>
    <dbReference type="NCBI Taxonomy" id="52283"/>
    <lineage>
        <taxon>Eukaryota</taxon>
        <taxon>Metazoa</taxon>
        <taxon>Ecdysozoa</taxon>
        <taxon>Arthropoda</taxon>
        <taxon>Chelicerata</taxon>
        <taxon>Arachnida</taxon>
        <taxon>Acari</taxon>
        <taxon>Acariformes</taxon>
        <taxon>Sarcoptiformes</taxon>
        <taxon>Astigmata</taxon>
        <taxon>Psoroptidia</taxon>
        <taxon>Sarcoptoidea</taxon>
        <taxon>Sarcoptidae</taxon>
        <taxon>Sarcoptinae</taxon>
        <taxon>Sarcoptes</taxon>
    </lineage>
</organism>
<dbReference type="Proteomes" id="UP000070412">
    <property type="component" value="Unassembled WGS sequence"/>
</dbReference>
<dbReference type="EnsemblMetazoa" id="SSS_2584s_mrna">
    <property type="protein sequence ID" value="KAF7495652.1"/>
    <property type="gene ID" value="SSS_2584"/>
</dbReference>
<dbReference type="SMART" id="SM01060">
    <property type="entry name" value="Catalase"/>
    <property type="match status" value="1"/>
</dbReference>
<dbReference type="FunFam" id="2.40.180.10:FF:000001">
    <property type="entry name" value="Catalase"/>
    <property type="match status" value="1"/>
</dbReference>
<dbReference type="PANTHER" id="PTHR11465">
    <property type="entry name" value="CATALASE"/>
    <property type="match status" value="1"/>
</dbReference>
<dbReference type="EMBL" id="WVUK01000047">
    <property type="protein sequence ID" value="KAF7495652.1"/>
    <property type="molecule type" value="Genomic_DNA"/>
</dbReference>
<evidence type="ECO:0000256" key="2">
    <source>
        <dbReference type="ARBA" id="ARBA00022559"/>
    </source>
</evidence>
<evidence type="ECO:0000259" key="13">
    <source>
        <dbReference type="SMART" id="SM01060"/>
    </source>
</evidence>
<evidence type="ECO:0000256" key="3">
    <source>
        <dbReference type="ARBA" id="ARBA00022617"/>
    </source>
</evidence>
<dbReference type="Pfam" id="PF06628">
    <property type="entry name" value="Catalase-rel"/>
    <property type="match status" value="1"/>
</dbReference>
<dbReference type="GO" id="GO:0046872">
    <property type="term" value="F:metal ion binding"/>
    <property type="evidence" value="ECO:0007669"/>
    <property type="project" value="UniProtKB-KW"/>
</dbReference>
<dbReference type="PIRSF" id="PIRSF038928">
    <property type="entry name" value="Catalase_clade1-3"/>
    <property type="match status" value="1"/>
</dbReference>
<reference evidence="16" key="1">
    <citation type="journal article" date="2020" name="PLoS Negl. Trop. Dis.">
        <title>High-quality nuclear genome for Sarcoptes scabiei-A critical resource for a neglected parasite.</title>
        <authorList>
            <person name="Korhonen P.K."/>
            <person name="Gasser R.B."/>
            <person name="Ma G."/>
            <person name="Wang T."/>
            <person name="Stroehlein A.J."/>
            <person name="Young N.D."/>
            <person name="Ang C.S."/>
            <person name="Fernando D.D."/>
            <person name="Lu H.C."/>
            <person name="Taylor S."/>
            <person name="Reynolds S.L."/>
            <person name="Mofiz E."/>
            <person name="Najaraj S.H."/>
            <person name="Gowda H."/>
            <person name="Madugundu A."/>
            <person name="Renuse S."/>
            <person name="Holt D."/>
            <person name="Pandey A."/>
            <person name="Papenfuss A.T."/>
            <person name="Fischer K."/>
        </authorList>
    </citation>
    <scope>NUCLEOTIDE SEQUENCE [LARGE SCALE GENOMIC DNA]</scope>
</reference>
<dbReference type="SUPFAM" id="SSF56634">
    <property type="entry name" value="Heme-dependent catalase-like"/>
    <property type="match status" value="1"/>
</dbReference>
<dbReference type="InterPro" id="IPR020835">
    <property type="entry name" value="Catalase_sf"/>
</dbReference>
<accession>A0A834RHA4</accession>
<keyword evidence="6 9" id="KW-0408">Iron</keyword>
<evidence type="ECO:0000313" key="14">
    <source>
        <dbReference type="EMBL" id="KAF7495652.1"/>
    </source>
</evidence>
<dbReference type="PROSITE" id="PS00438">
    <property type="entry name" value="CATALASE_2"/>
    <property type="match status" value="1"/>
</dbReference>
<keyword evidence="2 10" id="KW-0575">Peroxidase</keyword>
<evidence type="ECO:0000256" key="8">
    <source>
        <dbReference type="PIRSR" id="PIRSR038928-1"/>
    </source>
</evidence>
<dbReference type="Pfam" id="PF00199">
    <property type="entry name" value="Catalase"/>
    <property type="match status" value="1"/>
</dbReference>
<feature type="domain" description="Catalase core" evidence="13">
    <location>
        <begin position="46"/>
        <end position="432"/>
    </location>
</feature>
<comment type="catalytic activity">
    <reaction evidence="10">
        <text>2 H2O2 = O2 + 2 H2O</text>
        <dbReference type="Rhea" id="RHEA:20309"/>
        <dbReference type="ChEBI" id="CHEBI:15377"/>
        <dbReference type="ChEBI" id="CHEBI:15379"/>
        <dbReference type="ChEBI" id="CHEBI:16240"/>
        <dbReference type="EC" id="1.11.1.6"/>
    </reaction>
</comment>
<dbReference type="InterPro" id="IPR024708">
    <property type="entry name" value="Catalase_AS"/>
</dbReference>
<name>A0A834RHA4_SARSC</name>
<dbReference type="PANTHER" id="PTHR11465:SF9">
    <property type="entry name" value="CATALASE"/>
    <property type="match status" value="1"/>
</dbReference>
<dbReference type="EC" id="1.11.1.6" evidence="10"/>
<dbReference type="PROSITE" id="PS00437">
    <property type="entry name" value="CATALASE_1"/>
    <property type="match status" value="1"/>
</dbReference>
<dbReference type="InterPro" id="IPR010582">
    <property type="entry name" value="Catalase_immune_responsive"/>
</dbReference>